<comment type="caution">
    <text evidence="2">The sequence shown here is derived from an EMBL/GenBank/DDBJ whole genome shotgun (WGS) entry which is preliminary data.</text>
</comment>
<feature type="compositionally biased region" description="Polar residues" evidence="1">
    <location>
        <begin position="49"/>
        <end position="62"/>
    </location>
</feature>
<reference evidence="2 3" key="1">
    <citation type="journal article" date="2018" name="Front. Plant Sci.">
        <title>Red Clover (Trifolium pratense) and Zigzag Clover (T. medium) - A Picture of Genomic Similarities and Differences.</title>
        <authorList>
            <person name="Dluhosova J."/>
            <person name="Istvanek J."/>
            <person name="Nedelnik J."/>
            <person name="Repkova J."/>
        </authorList>
    </citation>
    <scope>NUCLEOTIDE SEQUENCE [LARGE SCALE GENOMIC DNA]</scope>
    <source>
        <strain evidence="3">cv. 10/8</strain>
        <tissue evidence="2">Leaf</tissue>
    </source>
</reference>
<sequence length="62" mass="6569">MTIGEDATSIGDQLVLNTRFKITTSFLISNILSSDSVNDNGNSNKNPSQYSGGENDNGESVT</sequence>
<evidence type="ECO:0000256" key="1">
    <source>
        <dbReference type="SAM" id="MobiDB-lite"/>
    </source>
</evidence>
<protein>
    <submittedName>
        <fullName evidence="2">Uncharacterized protein</fullName>
    </submittedName>
</protein>
<dbReference type="EMBL" id="LXQA010094738">
    <property type="protein sequence ID" value="MCI15031.1"/>
    <property type="molecule type" value="Genomic_DNA"/>
</dbReference>
<dbReference type="Proteomes" id="UP000265520">
    <property type="component" value="Unassembled WGS sequence"/>
</dbReference>
<evidence type="ECO:0000313" key="3">
    <source>
        <dbReference type="Proteomes" id="UP000265520"/>
    </source>
</evidence>
<feature type="region of interest" description="Disordered" evidence="1">
    <location>
        <begin position="33"/>
        <end position="62"/>
    </location>
</feature>
<organism evidence="2 3">
    <name type="scientific">Trifolium medium</name>
    <dbReference type="NCBI Taxonomy" id="97028"/>
    <lineage>
        <taxon>Eukaryota</taxon>
        <taxon>Viridiplantae</taxon>
        <taxon>Streptophyta</taxon>
        <taxon>Embryophyta</taxon>
        <taxon>Tracheophyta</taxon>
        <taxon>Spermatophyta</taxon>
        <taxon>Magnoliopsida</taxon>
        <taxon>eudicotyledons</taxon>
        <taxon>Gunneridae</taxon>
        <taxon>Pentapetalae</taxon>
        <taxon>rosids</taxon>
        <taxon>fabids</taxon>
        <taxon>Fabales</taxon>
        <taxon>Fabaceae</taxon>
        <taxon>Papilionoideae</taxon>
        <taxon>50 kb inversion clade</taxon>
        <taxon>NPAAA clade</taxon>
        <taxon>Hologalegina</taxon>
        <taxon>IRL clade</taxon>
        <taxon>Trifolieae</taxon>
        <taxon>Trifolium</taxon>
    </lineage>
</organism>
<proteinExistence type="predicted"/>
<name>A0A392PSF6_9FABA</name>
<keyword evidence="3" id="KW-1185">Reference proteome</keyword>
<dbReference type="AlphaFoldDB" id="A0A392PSF6"/>
<feature type="compositionally biased region" description="Low complexity" evidence="1">
    <location>
        <begin position="33"/>
        <end position="48"/>
    </location>
</feature>
<evidence type="ECO:0000313" key="2">
    <source>
        <dbReference type="EMBL" id="MCI15031.1"/>
    </source>
</evidence>
<accession>A0A392PSF6</accession>